<keyword evidence="2" id="KW-0813">Transport</keyword>
<feature type="transmembrane region" description="Helical" evidence="9">
    <location>
        <begin position="64"/>
        <end position="87"/>
    </location>
</feature>
<dbReference type="PANTHER" id="PTHR11003">
    <property type="entry name" value="POTASSIUM CHANNEL, SUBFAMILY K"/>
    <property type="match status" value="1"/>
</dbReference>
<evidence type="ECO:0000313" key="12">
    <source>
        <dbReference type="Proteomes" id="UP001292094"/>
    </source>
</evidence>
<dbReference type="SUPFAM" id="SSF81324">
    <property type="entry name" value="Voltage-gated potassium channels"/>
    <property type="match status" value="2"/>
</dbReference>
<evidence type="ECO:0000259" key="10">
    <source>
        <dbReference type="Pfam" id="PF07885"/>
    </source>
</evidence>
<keyword evidence="4 9" id="KW-1133">Transmembrane helix</keyword>
<comment type="caution">
    <text evidence="11">The sequence shown here is derived from an EMBL/GenBank/DDBJ whole genome shotgun (WGS) entry which is preliminary data.</text>
</comment>
<evidence type="ECO:0000256" key="7">
    <source>
        <dbReference type="ARBA" id="ARBA00023303"/>
    </source>
</evidence>
<dbReference type="GO" id="GO:0030322">
    <property type="term" value="P:stabilization of membrane potential"/>
    <property type="evidence" value="ECO:0007669"/>
    <property type="project" value="TreeGrafter"/>
</dbReference>
<evidence type="ECO:0000256" key="5">
    <source>
        <dbReference type="ARBA" id="ARBA00023065"/>
    </source>
</evidence>
<feature type="transmembrane region" description="Helical" evidence="9">
    <location>
        <begin position="119"/>
        <end position="141"/>
    </location>
</feature>
<feature type="transmembrane region" description="Helical" evidence="9">
    <location>
        <begin position="94"/>
        <end position="113"/>
    </location>
</feature>
<feature type="compositionally biased region" description="Basic and acidic residues" evidence="8">
    <location>
        <begin position="208"/>
        <end position="218"/>
    </location>
</feature>
<keyword evidence="3 9" id="KW-0812">Transmembrane</keyword>
<dbReference type="GO" id="GO:0005886">
    <property type="term" value="C:plasma membrane"/>
    <property type="evidence" value="ECO:0007669"/>
    <property type="project" value="TreeGrafter"/>
</dbReference>
<dbReference type="InterPro" id="IPR013099">
    <property type="entry name" value="K_chnl_dom"/>
</dbReference>
<evidence type="ECO:0000256" key="3">
    <source>
        <dbReference type="ARBA" id="ARBA00022692"/>
    </source>
</evidence>
<evidence type="ECO:0000256" key="2">
    <source>
        <dbReference type="ARBA" id="ARBA00022448"/>
    </source>
</evidence>
<evidence type="ECO:0000256" key="9">
    <source>
        <dbReference type="SAM" id="Phobius"/>
    </source>
</evidence>
<proteinExistence type="predicted"/>
<dbReference type="GO" id="GO:0022841">
    <property type="term" value="F:potassium ion leak channel activity"/>
    <property type="evidence" value="ECO:0007669"/>
    <property type="project" value="TreeGrafter"/>
</dbReference>
<keyword evidence="5" id="KW-0406">Ion transport</keyword>
<feature type="domain" description="Potassium channel" evidence="10">
    <location>
        <begin position="73"/>
        <end position="143"/>
    </location>
</feature>
<dbReference type="Gene3D" id="1.10.287.70">
    <property type="match status" value="1"/>
</dbReference>
<reference evidence="11" key="1">
    <citation type="submission" date="2023-11" db="EMBL/GenBank/DDBJ databases">
        <title>Genome assemblies of two species of porcelain crab, Petrolisthes cinctipes and Petrolisthes manimaculis (Anomura: Porcellanidae).</title>
        <authorList>
            <person name="Angst P."/>
        </authorList>
    </citation>
    <scope>NUCLEOTIDE SEQUENCE</scope>
    <source>
        <strain evidence="11">PB745_02</strain>
        <tissue evidence="11">Gill</tissue>
    </source>
</reference>
<evidence type="ECO:0000256" key="4">
    <source>
        <dbReference type="ARBA" id="ARBA00022989"/>
    </source>
</evidence>
<name>A0AAE1PWZ0_9EUCA</name>
<protein>
    <recommendedName>
        <fullName evidence="10">Potassium channel domain-containing protein</fullName>
    </recommendedName>
</protein>
<comment type="subcellular location">
    <subcellularLocation>
        <location evidence="1">Membrane</location>
        <topology evidence="1">Multi-pass membrane protein</topology>
    </subcellularLocation>
</comment>
<evidence type="ECO:0000256" key="6">
    <source>
        <dbReference type="ARBA" id="ARBA00023136"/>
    </source>
</evidence>
<keyword evidence="7" id="KW-0407">Ion channel</keyword>
<dbReference type="AlphaFoldDB" id="A0AAE1PWZ0"/>
<dbReference type="EMBL" id="JAWZYT010001039">
    <property type="protein sequence ID" value="KAK4316216.1"/>
    <property type="molecule type" value="Genomic_DNA"/>
</dbReference>
<feature type="region of interest" description="Disordered" evidence="8">
    <location>
        <begin position="202"/>
        <end position="227"/>
    </location>
</feature>
<dbReference type="Pfam" id="PF07885">
    <property type="entry name" value="Ion_trans_2"/>
    <property type="match status" value="2"/>
</dbReference>
<feature type="domain" description="Potassium channel" evidence="10">
    <location>
        <begin position="4"/>
        <end position="43"/>
    </location>
</feature>
<dbReference type="Proteomes" id="UP001292094">
    <property type="component" value="Unassembled WGS sequence"/>
</dbReference>
<dbReference type="InterPro" id="IPR003280">
    <property type="entry name" value="2pore_dom_K_chnl"/>
</dbReference>
<sequence length="251" mass="27156">MQQTTGYGNIAPSTVSGRVFCVVFAVVGIPLTLAVIANLGELLASVLPTSSLETLLPQGRLRTVVSVGCCLLLLLAYLTTGACLFMLLESDWKFLEAFYFCFITTSTIGFGDLVPSARSLLICWAYILAGLALTTMVLELVRRQYAASWARVRELSARLHTLSGPLALAIRKMAETGAGQVEMDAELVAELRQLDLALADEAAGGGGGRKEKDDKEGTHNNPVEDDPWAPLIALATNRRKRITIFMYESNV</sequence>
<dbReference type="GO" id="GO:0015271">
    <property type="term" value="F:outward rectifier potassium channel activity"/>
    <property type="evidence" value="ECO:0007669"/>
    <property type="project" value="TreeGrafter"/>
</dbReference>
<evidence type="ECO:0000256" key="8">
    <source>
        <dbReference type="SAM" id="MobiDB-lite"/>
    </source>
</evidence>
<evidence type="ECO:0000313" key="11">
    <source>
        <dbReference type="EMBL" id="KAK4316216.1"/>
    </source>
</evidence>
<keyword evidence="6 9" id="KW-0472">Membrane</keyword>
<dbReference type="PANTHER" id="PTHR11003:SF142">
    <property type="entry name" value="POTASSIUM CHANNEL DOMAIN-CONTAINING PROTEIN"/>
    <property type="match status" value="1"/>
</dbReference>
<accession>A0AAE1PWZ0</accession>
<keyword evidence="12" id="KW-1185">Reference proteome</keyword>
<organism evidence="11 12">
    <name type="scientific">Petrolisthes manimaculis</name>
    <dbReference type="NCBI Taxonomy" id="1843537"/>
    <lineage>
        <taxon>Eukaryota</taxon>
        <taxon>Metazoa</taxon>
        <taxon>Ecdysozoa</taxon>
        <taxon>Arthropoda</taxon>
        <taxon>Crustacea</taxon>
        <taxon>Multicrustacea</taxon>
        <taxon>Malacostraca</taxon>
        <taxon>Eumalacostraca</taxon>
        <taxon>Eucarida</taxon>
        <taxon>Decapoda</taxon>
        <taxon>Pleocyemata</taxon>
        <taxon>Anomura</taxon>
        <taxon>Galatheoidea</taxon>
        <taxon>Porcellanidae</taxon>
        <taxon>Petrolisthes</taxon>
    </lineage>
</organism>
<gene>
    <name evidence="11" type="ORF">Pmani_012593</name>
</gene>
<feature type="transmembrane region" description="Helical" evidence="9">
    <location>
        <begin position="20"/>
        <end position="44"/>
    </location>
</feature>
<evidence type="ECO:0000256" key="1">
    <source>
        <dbReference type="ARBA" id="ARBA00004141"/>
    </source>
</evidence>